<dbReference type="GO" id="GO:0007165">
    <property type="term" value="P:signal transduction"/>
    <property type="evidence" value="ECO:0007669"/>
    <property type="project" value="UniProtKB-KW"/>
</dbReference>
<accession>A0ABD5Y935</accession>
<gene>
    <name evidence="9" type="ORF">ACFQMA_20420</name>
</gene>
<proteinExistence type="inferred from homology"/>
<evidence type="ECO:0000259" key="8">
    <source>
        <dbReference type="PROSITE" id="PS50885"/>
    </source>
</evidence>
<dbReference type="InterPro" id="IPR004089">
    <property type="entry name" value="MCPsignal_dom"/>
</dbReference>
<protein>
    <submittedName>
        <fullName evidence="9">Methyl-accepting chemotaxis protein</fullName>
    </submittedName>
</protein>
<dbReference type="CDD" id="cd11386">
    <property type="entry name" value="MCP_signal"/>
    <property type="match status" value="1"/>
</dbReference>
<evidence type="ECO:0000256" key="2">
    <source>
        <dbReference type="ARBA" id="ARBA00029447"/>
    </source>
</evidence>
<feature type="transmembrane region" description="Helical" evidence="6">
    <location>
        <begin position="21"/>
        <end position="39"/>
    </location>
</feature>
<dbReference type="PROSITE" id="PS50885">
    <property type="entry name" value="HAMP"/>
    <property type="match status" value="2"/>
</dbReference>
<dbReference type="EMBL" id="JBHTAS010000001">
    <property type="protein sequence ID" value="MFC7142189.1"/>
    <property type="molecule type" value="Genomic_DNA"/>
</dbReference>
<name>A0ABD5Y935_9EURY</name>
<feature type="domain" description="HAMP" evidence="8">
    <location>
        <begin position="314"/>
        <end position="360"/>
    </location>
</feature>
<reference evidence="9 10" key="1">
    <citation type="journal article" date="2019" name="Int. J. Syst. Evol. Microbiol.">
        <title>The Global Catalogue of Microorganisms (GCM) 10K type strain sequencing project: providing services to taxonomists for standard genome sequencing and annotation.</title>
        <authorList>
            <consortium name="The Broad Institute Genomics Platform"/>
            <consortium name="The Broad Institute Genome Sequencing Center for Infectious Disease"/>
            <person name="Wu L."/>
            <person name="Ma J."/>
        </authorList>
    </citation>
    <scope>NUCLEOTIDE SEQUENCE [LARGE SCALE GENOMIC DNA]</scope>
    <source>
        <strain evidence="9 10">XZYJT29</strain>
    </source>
</reference>
<dbReference type="AlphaFoldDB" id="A0ABD5Y935"/>
<keyword evidence="1 3" id="KW-0807">Transducer</keyword>
<feature type="compositionally biased region" description="Basic and acidic residues" evidence="5">
    <location>
        <begin position="728"/>
        <end position="748"/>
    </location>
</feature>
<keyword evidence="6" id="KW-1133">Transmembrane helix</keyword>
<evidence type="ECO:0000256" key="5">
    <source>
        <dbReference type="SAM" id="MobiDB-lite"/>
    </source>
</evidence>
<dbReference type="RefSeq" id="WP_274323259.1">
    <property type="nucleotide sequence ID" value="NZ_CP118158.1"/>
</dbReference>
<dbReference type="Pfam" id="PF00672">
    <property type="entry name" value="HAMP"/>
    <property type="match status" value="1"/>
</dbReference>
<evidence type="ECO:0000256" key="3">
    <source>
        <dbReference type="PROSITE-ProRule" id="PRU00284"/>
    </source>
</evidence>
<dbReference type="PANTHER" id="PTHR32089">
    <property type="entry name" value="METHYL-ACCEPTING CHEMOTAXIS PROTEIN MCPB"/>
    <property type="match status" value="1"/>
</dbReference>
<evidence type="ECO:0000256" key="1">
    <source>
        <dbReference type="ARBA" id="ARBA00023224"/>
    </source>
</evidence>
<feature type="region of interest" description="Disordered" evidence="5">
    <location>
        <begin position="476"/>
        <end position="496"/>
    </location>
</feature>
<evidence type="ECO:0000313" key="10">
    <source>
        <dbReference type="Proteomes" id="UP001596432"/>
    </source>
</evidence>
<sequence>MTSDAPSLLPAAVRRSYAARLGLALAVAVVVMVGFGAVISTQASATLQDEVETDLQTLSETRTHELDSWLGSVQREAVLTARLEAMRSGDGDAIDRELTEVVDSGTVPPDVVAIHYLNTESMTFTQSTDDDLEGVSPAEQGAPFATDPPTFDGPNDAYVSEPFTVSAVDHPVVAVVTPVPGVENRALVFMTDIAARSEALADANADTSTVVVNAAGKYVAHPNASKILTSHDGAGMDPSMMEPGETTFMDHGDMLMASTLMETKDWVVMIHSAKSTAYALGAQINSDLVGLVLLAIINLGLVGVTIGSNTVISLRRVSQRAQAMADGDLEVDLATTREDEIGTLYRSFQDMRDSIREKVAEAETARSEAEDARQRAEREAAEMESMTTHLEAKAAEYGDVLSAAADGDLTRRADPESDNGSMQSVGESINEALDALEETIARMKSFAGDVSAASEQVGDNAERVDRASEQVTNSISEIFDGTTEQSDRLESAAGEMENLSATAQQVASSAQQVATTSQQAAEVGEGGREAAQRAISEMGAIEDETEETVRAINDLDDELDEIGQIVSVITEIVEQTNMLALNASIEAAHADGDGAGFAVVADEIKGLAEETKEAAGDIEDRIDGIQSQASETVETMESTSERVTDGVATVEEAVDALETIVEYTEEVDTGIQEIDDATEEQARTAQEVMGTIDDLTAISQQTATEADTVAGAAEDQSRSIDEVSTSARDLRERAEELETELSRFETRTGVESAGSEATAATDD</sequence>
<evidence type="ECO:0000259" key="7">
    <source>
        <dbReference type="PROSITE" id="PS50111"/>
    </source>
</evidence>
<feature type="region of interest" description="Disordered" evidence="5">
    <location>
        <begin position="510"/>
        <end position="532"/>
    </location>
</feature>
<comment type="caution">
    <text evidence="9">The sequence shown here is derived from an EMBL/GenBank/DDBJ whole genome shotgun (WGS) entry which is preliminary data.</text>
</comment>
<dbReference type="CDD" id="cd06225">
    <property type="entry name" value="HAMP"/>
    <property type="match status" value="1"/>
</dbReference>
<keyword evidence="6" id="KW-0472">Membrane</keyword>
<dbReference type="PRINTS" id="PR00260">
    <property type="entry name" value="CHEMTRNSDUCR"/>
</dbReference>
<feature type="region of interest" description="Disordered" evidence="5">
    <location>
        <begin position="709"/>
        <end position="763"/>
    </location>
</feature>
<feature type="domain" description="Methyl-accepting transducer" evidence="7">
    <location>
        <begin position="460"/>
        <end position="696"/>
    </location>
</feature>
<dbReference type="PROSITE" id="PS50111">
    <property type="entry name" value="CHEMOTAXIS_TRANSDUC_2"/>
    <property type="match status" value="1"/>
</dbReference>
<evidence type="ECO:0000256" key="4">
    <source>
        <dbReference type="SAM" id="Coils"/>
    </source>
</evidence>
<keyword evidence="10" id="KW-1185">Reference proteome</keyword>
<dbReference type="InterPro" id="IPR004090">
    <property type="entry name" value="Chemotax_Me-accpt_rcpt"/>
</dbReference>
<feature type="domain" description="HAMP" evidence="8">
    <location>
        <begin position="399"/>
        <end position="441"/>
    </location>
</feature>
<dbReference type="Gene3D" id="3.30.450.20">
    <property type="entry name" value="PAS domain"/>
    <property type="match status" value="2"/>
</dbReference>
<dbReference type="InterPro" id="IPR003660">
    <property type="entry name" value="HAMP_dom"/>
</dbReference>
<dbReference type="GeneID" id="78822524"/>
<feature type="coiled-coil region" evidence="4">
    <location>
        <begin position="352"/>
        <end position="393"/>
    </location>
</feature>
<feature type="region of interest" description="Disordered" evidence="5">
    <location>
        <begin position="128"/>
        <end position="155"/>
    </location>
</feature>
<feature type="compositionally biased region" description="Low complexity" evidence="5">
    <location>
        <begin position="510"/>
        <end position="523"/>
    </location>
</feature>
<keyword evidence="6" id="KW-0812">Transmembrane</keyword>
<comment type="similarity">
    <text evidence="2">Belongs to the methyl-accepting chemotaxis (MCP) protein family.</text>
</comment>
<dbReference type="SMART" id="SM00283">
    <property type="entry name" value="MA"/>
    <property type="match status" value="1"/>
</dbReference>
<dbReference type="SUPFAM" id="SSF58104">
    <property type="entry name" value="Methyl-accepting chemotaxis protein (MCP) signaling domain"/>
    <property type="match status" value="1"/>
</dbReference>
<dbReference type="Pfam" id="PF00015">
    <property type="entry name" value="MCPsignal"/>
    <property type="match status" value="1"/>
</dbReference>
<dbReference type="PANTHER" id="PTHR32089:SF112">
    <property type="entry name" value="LYSOZYME-LIKE PROTEIN-RELATED"/>
    <property type="match status" value="1"/>
</dbReference>
<dbReference type="Gene3D" id="1.10.287.950">
    <property type="entry name" value="Methyl-accepting chemotaxis protein"/>
    <property type="match status" value="1"/>
</dbReference>
<organism evidence="9 10">
    <name type="scientific">Halosimplex aquaticum</name>
    <dbReference type="NCBI Taxonomy" id="3026162"/>
    <lineage>
        <taxon>Archaea</taxon>
        <taxon>Methanobacteriati</taxon>
        <taxon>Methanobacteriota</taxon>
        <taxon>Stenosarchaea group</taxon>
        <taxon>Halobacteria</taxon>
        <taxon>Halobacteriales</taxon>
        <taxon>Haloarculaceae</taxon>
        <taxon>Halosimplex</taxon>
    </lineage>
</organism>
<evidence type="ECO:0000313" key="9">
    <source>
        <dbReference type="EMBL" id="MFC7142189.1"/>
    </source>
</evidence>
<dbReference type="Gene3D" id="6.10.250.1910">
    <property type="match status" value="1"/>
</dbReference>
<keyword evidence="4" id="KW-0175">Coiled coil</keyword>
<dbReference type="Proteomes" id="UP001596432">
    <property type="component" value="Unassembled WGS sequence"/>
</dbReference>
<dbReference type="SMART" id="SM00304">
    <property type="entry name" value="HAMP"/>
    <property type="match status" value="2"/>
</dbReference>
<evidence type="ECO:0000256" key="6">
    <source>
        <dbReference type="SAM" id="Phobius"/>
    </source>
</evidence>